<gene>
    <name evidence="10" type="ORF">HMPREF9625_01669</name>
</gene>
<evidence type="ECO:0000256" key="6">
    <source>
        <dbReference type="ARBA" id="ARBA00022989"/>
    </source>
</evidence>
<dbReference type="PANTHER" id="PTHR36838:SF1">
    <property type="entry name" value="SLR1864 PROTEIN"/>
    <property type="match status" value="1"/>
</dbReference>
<keyword evidence="7 9" id="KW-0472">Membrane</keyword>
<dbReference type="Gene3D" id="1.20.1530.20">
    <property type="match status" value="1"/>
</dbReference>
<dbReference type="InterPro" id="IPR038770">
    <property type="entry name" value="Na+/solute_symporter_sf"/>
</dbReference>
<evidence type="ECO:0008006" key="12">
    <source>
        <dbReference type="Google" id="ProtNLM"/>
    </source>
</evidence>
<sequence>MTNLVFPLVSKILSLLVLVGAGVVLVKTKLLKKEDSIALSKISVFLLSPCVIVSSFSMKVDGKAGQSLLLCFFYAILANFLFLFLGTLLRKPLHLSPVEEMSMEYTNCGNFVLPIVASVLGEEYLLYVSAYITVYNLLVWTHGIHLFQGKAGQHKEEQCKEKQSEEKQSEEEQSRGGQKQNAFLKILLNPNILAILFGVFLFFTKVSLPAPISLAISDLGKMIGPISMLITGIILGSMSFKKIVSYRRIYMVTAFRLLFFPFIYLLLISVLSRIDGFLDNPVLFLVTFLSAMAPAAANVSQFAILYGKEEEYASCINIFTTLCTIISMPILVYLSGVILK</sequence>
<dbReference type="HOGENOM" id="CLU_056175_1_0_9"/>
<name>G9WQN6_9FIRM</name>
<evidence type="ECO:0000313" key="11">
    <source>
        <dbReference type="Proteomes" id="UP000018461"/>
    </source>
</evidence>
<feature type="transmembrane region" description="Helical" evidence="9">
    <location>
        <begin position="6"/>
        <end position="26"/>
    </location>
</feature>
<feature type="transmembrane region" description="Helical" evidence="9">
    <location>
        <begin position="249"/>
        <end position="271"/>
    </location>
</feature>
<dbReference type="AlphaFoldDB" id="G9WQN6"/>
<evidence type="ECO:0000256" key="1">
    <source>
        <dbReference type="ARBA" id="ARBA00004651"/>
    </source>
</evidence>
<feature type="transmembrane region" description="Helical" evidence="9">
    <location>
        <begin position="283"/>
        <end position="306"/>
    </location>
</feature>
<evidence type="ECO:0000256" key="3">
    <source>
        <dbReference type="ARBA" id="ARBA00022448"/>
    </source>
</evidence>
<comment type="subcellular location">
    <subcellularLocation>
        <location evidence="1">Cell membrane</location>
        <topology evidence="1">Multi-pass membrane protein</topology>
    </subcellularLocation>
</comment>
<dbReference type="STRING" id="796943.HMPREF9625_01669"/>
<feature type="transmembrane region" description="Helical" evidence="9">
    <location>
        <begin position="182"/>
        <end position="203"/>
    </location>
</feature>
<reference evidence="10" key="1">
    <citation type="submission" date="2011-08" db="EMBL/GenBank/DDBJ databases">
        <authorList>
            <consortium name="The Broad Institute Genome Sequencing Platform"/>
            <person name="Earl A."/>
            <person name="Ward D."/>
            <person name="Feldgarden M."/>
            <person name="Gevers D."/>
            <person name="Sizova M."/>
            <person name="Hazen A."/>
            <person name="Epstein S."/>
            <person name="Young S.K."/>
            <person name="Zeng Q."/>
            <person name="Gargeya S."/>
            <person name="Fitzgerald M."/>
            <person name="Haas B."/>
            <person name="Abouelleil A."/>
            <person name="Alvarado L."/>
            <person name="Arachchi H.M."/>
            <person name="Berlin A."/>
            <person name="Brown A."/>
            <person name="Chapman S.B."/>
            <person name="Chen Z."/>
            <person name="Dunbar C."/>
            <person name="Freedman E."/>
            <person name="Gearin G."/>
            <person name="Gellesch M."/>
            <person name="Goldberg J."/>
            <person name="Griggs A."/>
            <person name="Gujja S."/>
            <person name="Heiman D."/>
            <person name="Howarth C."/>
            <person name="Larson L."/>
            <person name="Lui A."/>
            <person name="MacDonald P.J.P."/>
            <person name="Montmayeur A."/>
            <person name="Murphy C."/>
            <person name="Neiman D."/>
            <person name="Pearson M."/>
            <person name="Priest M."/>
            <person name="Roberts A."/>
            <person name="Saif S."/>
            <person name="Shea T."/>
            <person name="Shenoy N."/>
            <person name="Sisk P."/>
            <person name="Stolte C."/>
            <person name="Sykes S."/>
            <person name="Wortman J."/>
            <person name="Nusbaum C."/>
            <person name="Birren B."/>
        </authorList>
    </citation>
    <scope>NUCLEOTIDE SEQUENCE</scope>
    <source>
        <strain evidence="10">ACB1</strain>
    </source>
</reference>
<feature type="transmembrane region" description="Helical" evidence="9">
    <location>
        <begin position="64"/>
        <end position="85"/>
    </location>
</feature>
<keyword evidence="4" id="KW-1003">Cell membrane</keyword>
<evidence type="ECO:0000313" key="10">
    <source>
        <dbReference type="EMBL" id="EHL09696.1"/>
    </source>
</evidence>
<dbReference type="PATRIC" id="fig|796943.3.peg.2138"/>
<proteinExistence type="inferred from homology"/>
<dbReference type="GO" id="GO:0005886">
    <property type="term" value="C:plasma membrane"/>
    <property type="evidence" value="ECO:0007669"/>
    <property type="project" value="UniProtKB-SubCell"/>
</dbReference>
<dbReference type="InterPro" id="IPR004776">
    <property type="entry name" value="Mem_transp_PIN-like"/>
</dbReference>
<comment type="similarity">
    <text evidence="2">Belongs to the auxin efflux carrier (TC 2.A.69) family.</text>
</comment>
<dbReference type="Proteomes" id="UP000018461">
    <property type="component" value="Unassembled WGS sequence"/>
</dbReference>
<feature type="compositionally biased region" description="Basic and acidic residues" evidence="8">
    <location>
        <begin position="157"/>
        <end position="174"/>
    </location>
</feature>
<evidence type="ECO:0000256" key="5">
    <source>
        <dbReference type="ARBA" id="ARBA00022692"/>
    </source>
</evidence>
<accession>G9WQN6</accession>
<feature type="transmembrane region" description="Helical" evidence="9">
    <location>
        <begin position="223"/>
        <end position="240"/>
    </location>
</feature>
<evidence type="ECO:0000256" key="2">
    <source>
        <dbReference type="ARBA" id="ARBA00010145"/>
    </source>
</evidence>
<keyword evidence="6 9" id="KW-1133">Transmembrane helix</keyword>
<feature type="transmembrane region" description="Helical" evidence="9">
    <location>
        <begin position="318"/>
        <end position="339"/>
    </location>
</feature>
<keyword evidence="11" id="KW-1185">Reference proteome</keyword>
<dbReference type="RefSeq" id="WP_009535508.1">
    <property type="nucleotide sequence ID" value="NZ_KE148312.1"/>
</dbReference>
<evidence type="ECO:0000256" key="4">
    <source>
        <dbReference type="ARBA" id="ARBA00022475"/>
    </source>
</evidence>
<dbReference type="Pfam" id="PF03547">
    <property type="entry name" value="Mem_trans"/>
    <property type="match status" value="1"/>
</dbReference>
<keyword evidence="3" id="KW-0813">Transport</keyword>
<keyword evidence="5 9" id="KW-0812">Transmembrane</keyword>
<reference evidence="10" key="2">
    <citation type="submission" date="2013-03" db="EMBL/GenBank/DDBJ databases">
        <title>The Genome Sequence of Oribacterium sp. ACB1.</title>
        <authorList>
            <consortium name="The Broad Institute Genomics Platform"/>
            <consortium name="The Broad Institute Genome Sequencing Center for Infectious Disease"/>
            <person name="Earl A."/>
            <person name="Ward D."/>
            <person name="Feldgarden M."/>
            <person name="Gevers D."/>
            <person name="Sizova M."/>
            <person name="Hazen A."/>
            <person name="Epstein S."/>
            <person name="Walker B."/>
            <person name="Young S."/>
            <person name="Zeng Q."/>
            <person name="Gargeya S."/>
            <person name="Fitzgerald M."/>
            <person name="Haas B."/>
            <person name="Abouelleil A."/>
            <person name="Allen A.W."/>
            <person name="Alvarado L."/>
            <person name="Arachchi H.M."/>
            <person name="Berlin A.M."/>
            <person name="Chapman S.B."/>
            <person name="Gainer-Dewar J."/>
            <person name="Goldberg J."/>
            <person name="Griggs A."/>
            <person name="Gujja S."/>
            <person name="Hansen M."/>
            <person name="Howarth C."/>
            <person name="Imamovic A."/>
            <person name="Ireland A."/>
            <person name="Larimer J."/>
            <person name="McCowan C."/>
            <person name="Murphy C."/>
            <person name="Pearson M."/>
            <person name="Poon T.W."/>
            <person name="Priest M."/>
            <person name="Roberts A."/>
            <person name="Saif S."/>
            <person name="Shea T."/>
            <person name="Sisk P."/>
            <person name="Sykes S."/>
            <person name="Wortman J."/>
            <person name="Nusbaum C."/>
            <person name="Birren B."/>
        </authorList>
    </citation>
    <scope>NUCLEOTIDE SEQUENCE [LARGE SCALE GENOMIC DNA]</scope>
    <source>
        <strain evidence="10">ACB1</strain>
    </source>
</reference>
<dbReference type="EMBL" id="AFZC02000002">
    <property type="protein sequence ID" value="EHL09696.1"/>
    <property type="molecule type" value="Genomic_DNA"/>
</dbReference>
<comment type="caution">
    <text evidence="10">The sequence shown here is derived from an EMBL/GenBank/DDBJ whole genome shotgun (WGS) entry which is preliminary data.</text>
</comment>
<evidence type="ECO:0000256" key="9">
    <source>
        <dbReference type="SAM" id="Phobius"/>
    </source>
</evidence>
<protein>
    <recommendedName>
        <fullName evidence="12">Auxin efflux carrier</fullName>
    </recommendedName>
</protein>
<dbReference type="PANTHER" id="PTHR36838">
    <property type="entry name" value="AUXIN EFFLUX CARRIER FAMILY PROTEIN"/>
    <property type="match status" value="1"/>
</dbReference>
<evidence type="ECO:0000256" key="7">
    <source>
        <dbReference type="ARBA" id="ARBA00023136"/>
    </source>
</evidence>
<dbReference type="GO" id="GO:0055085">
    <property type="term" value="P:transmembrane transport"/>
    <property type="evidence" value="ECO:0007669"/>
    <property type="project" value="InterPro"/>
</dbReference>
<evidence type="ECO:0000256" key="8">
    <source>
        <dbReference type="SAM" id="MobiDB-lite"/>
    </source>
</evidence>
<organism evidence="10 11">
    <name type="scientific">Oribacterium parvum ACB1</name>
    <dbReference type="NCBI Taxonomy" id="796943"/>
    <lineage>
        <taxon>Bacteria</taxon>
        <taxon>Bacillati</taxon>
        <taxon>Bacillota</taxon>
        <taxon>Clostridia</taxon>
        <taxon>Lachnospirales</taxon>
        <taxon>Lachnospiraceae</taxon>
        <taxon>Oribacterium</taxon>
    </lineage>
</organism>
<feature type="region of interest" description="Disordered" evidence="8">
    <location>
        <begin position="157"/>
        <end position="176"/>
    </location>
</feature>